<reference evidence="1 2" key="1">
    <citation type="submission" date="2006-05" db="EMBL/GenBank/DDBJ databases">
        <authorList>
            <person name="King G."/>
            <person name="Ferriera S."/>
            <person name="Johnson J."/>
            <person name="Kravitz S."/>
            <person name="Beeson K."/>
            <person name="Sutton G."/>
            <person name="Rogers Y.-H."/>
            <person name="Friedman R."/>
            <person name="Frazier M."/>
            <person name="Venter J.C."/>
        </authorList>
    </citation>
    <scope>NUCLEOTIDE SEQUENCE [LARGE SCALE GENOMIC DNA]</scope>
    <source>
        <strain evidence="2">ATCC 25650 / DSM 13394 / JCM 20685 / NBRC 16684 / NCIMB 2208 / IAM 12614 / B1</strain>
    </source>
</reference>
<evidence type="ECO:0000313" key="2">
    <source>
        <dbReference type="Proteomes" id="UP000004848"/>
    </source>
</evidence>
<gene>
    <name evidence="1" type="ORF">SIAM614_12973</name>
</gene>
<comment type="caution">
    <text evidence="1">The sequence shown here is derived from an EMBL/GenBank/DDBJ whole genome shotgun (WGS) entry which is preliminary data.</text>
</comment>
<sequence>MKSMTAEQISQLDPAAVVLWVFHPEGPKDVYEPSHDGEEKIAARMTVLKELGALAAVISHPHLFPEDRRVRSC</sequence>
<evidence type="ECO:0000313" key="1">
    <source>
        <dbReference type="EMBL" id="EAV44928.1"/>
    </source>
</evidence>
<dbReference type="EMBL" id="AAUW01000004">
    <property type="protein sequence ID" value="EAV44928.1"/>
    <property type="molecule type" value="Genomic_DNA"/>
</dbReference>
<dbReference type="GeneID" id="68845688"/>
<dbReference type="Proteomes" id="UP000004848">
    <property type="component" value="Unassembled WGS sequence"/>
</dbReference>
<dbReference type="OrthoDB" id="9944695at2"/>
<proteinExistence type="predicted"/>
<dbReference type="RefSeq" id="WP_006933030.1">
    <property type="nucleotide sequence ID" value="NZ_AAUW01000004.1"/>
</dbReference>
<organism evidence="1 2">
    <name type="scientific">Roseibium aggregatum (strain ATCC 25650 / DSM 13394 / JCM 20685 / NBRC 16684 / NCIMB 2208 / IAM 12614 / B1)</name>
    <name type="common">Stappia aggregata</name>
    <dbReference type="NCBI Taxonomy" id="384765"/>
    <lineage>
        <taxon>Bacteria</taxon>
        <taxon>Pseudomonadati</taxon>
        <taxon>Pseudomonadota</taxon>
        <taxon>Alphaproteobacteria</taxon>
        <taxon>Hyphomicrobiales</taxon>
        <taxon>Stappiaceae</taxon>
        <taxon>Roseibium</taxon>
    </lineage>
</organism>
<name>A0NQ70_ROSAI</name>
<dbReference type="AlphaFoldDB" id="A0NQ70"/>
<accession>A0NQ70</accession>
<protein>
    <submittedName>
        <fullName evidence="1">Uncharacterized protein</fullName>
    </submittedName>
</protein>